<reference evidence="1 2" key="1">
    <citation type="submission" date="2021-04" db="EMBL/GenBank/DDBJ databases">
        <title>Magnetospirillum sulfuroxidans sp. nov., a facultative chemolithoautotrophic sulfur-oxidizing alphaproteobacterium isolated from freshwater sediment and proposals for Paramagetospirillum gen. nov., and Magnetospirillaceae fam. nov.</title>
        <authorList>
            <person name="Koziaeva V."/>
            <person name="Geelhoed J.S."/>
            <person name="Sorokin D.Y."/>
            <person name="Grouzdev D.S."/>
        </authorList>
    </citation>
    <scope>NUCLEOTIDE SEQUENCE [LARGE SCALE GENOMIC DNA]</scope>
    <source>
        <strain evidence="1 2">J10</strain>
    </source>
</reference>
<organism evidence="1 2">
    <name type="scientific">Magnetospirillum sulfuroxidans</name>
    <dbReference type="NCBI Taxonomy" id="611300"/>
    <lineage>
        <taxon>Bacteria</taxon>
        <taxon>Pseudomonadati</taxon>
        <taxon>Pseudomonadota</taxon>
        <taxon>Alphaproteobacteria</taxon>
        <taxon>Rhodospirillales</taxon>
        <taxon>Rhodospirillaceae</taxon>
        <taxon>Magnetospirillum</taxon>
    </lineage>
</organism>
<dbReference type="PANTHER" id="PTHR20974:SF0">
    <property type="entry name" value="UPF0585 PROTEIN CG18661"/>
    <property type="match status" value="1"/>
</dbReference>
<accession>A0ABS5IEK4</accession>
<keyword evidence="2" id="KW-1185">Reference proteome</keyword>
<sequence length="198" mass="21465">MKRHYPATGRNRGPILDALRPWLPPEGVVLEIASGSGEHACWFTSQVPGLRWQPSDGDPDCLGSIAAWRHDEGLTDRIAPPLLLDVAQLPWPVESADMVFCANMIHISPWESCVGLMEGAGRILPAGGILAVYGPFKRGGQSAPSNTAFDADLRSRDPRWGVRDLEAVDALAQAAGLELQDTIAMPANNLSVVWRKRP</sequence>
<protein>
    <submittedName>
        <fullName evidence="1">DUF938 domain-containing protein</fullName>
    </submittedName>
</protein>
<comment type="caution">
    <text evidence="1">The sequence shown here is derived from an EMBL/GenBank/DDBJ whole genome shotgun (WGS) entry which is preliminary data.</text>
</comment>
<dbReference type="Pfam" id="PF06080">
    <property type="entry name" value="DUF938"/>
    <property type="match status" value="1"/>
</dbReference>
<dbReference type="PANTHER" id="PTHR20974">
    <property type="entry name" value="UPF0585 PROTEIN CG18661"/>
    <property type="match status" value="1"/>
</dbReference>
<dbReference type="EMBL" id="JAGTUF010000014">
    <property type="protein sequence ID" value="MBR9972847.1"/>
    <property type="molecule type" value="Genomic_DNA"/>
</dbReference>
<name>A0ABS5IEK4_9PROT</name>
<evidence type="ECO:0000313" key="1">
    <source>
        <dbReference type="EMBL" id="MBR9972847.1"/>
    </source>
</evidence>
<dbReference type="Gene3D" id="3.40.50.150">
    <property type="entry name" value="Vaccinia Virus protein VP39"/>
    <property type="match status" value="1"/>
</dbReference>
<dbReference type="SUPFAM" id="SSF53335">
    <property type="entry name" value="S-adenosyl-L-methionine-dependent methyltransferases"/>
    <property type="match status" value="1"/>
</dbReference>
<evidence type="ECO:0000313" key="2">
    <source>
        <dbReference type="Proteomes" id="UP000680714"/>
    </source>
</evidence>
<proteinExistence type="predicted"/>
<gene>
    <name evidence="1" type="ORF">KEC16_14070</name>
</gene>
<dbReference type="InterPro" id="IPR010342">
    <property type="entry name" value="DUF938"/>
</dbReference>
<dbReference type="RefSeq" id="WP_211550006.1">
    <property type="nucleotide sequence ID" value="NZ_JAGTUF010000014.1"/>
</dbReference>
<dbReference type="Proteomes" id="UP000680714">
    <property type="component" value="Unassembled WGS sequence"/>
</dbReference>
<dbReference type="InterPro" id="IPR029063">
    <property type="entry name" value="SAM-dependent_MTases_sf"/>
</dbReference>